<proteinExistence type="inferred from homology"/>
<keyword evidence="14" id="KW-1185">Reference proteome</keyword>
<dbReference type="PANTHER" id="PTHR11716">
    <property type="entry name" value="PHOSPHOLIPASE A2 FAMILY MEMBER"/>
    <property type="match status" value="1"/>
</dbReference>
<dbReference type="AlphaFoldDB" id="A0A8C7B6C7"/>
<dbReference type="Proteomes" id="UP000694425">
    <property type="component" value="Unplaced"/>
</dbReference>
<dbReference type="GO" id="GO:0070374">
    <property type="term" value="P:positive regulation of ERK1 and ERK2 cascade"/>
    <property type="evidence" value="ECO:0007669"/>
    <property type="project" value="Ensembl"/>
</dbReference>
<dbReference type="Ensembl" id="ENSNVIT00000022595.1">
    <property type="protein sequence ID" value="ENSNVIP00000019369.1"/>
    <property type="gene ID" value="ENSNVIG00000015180.1"/>
</dbReference>
<feature type="active site" evidence="7">
    <location>
        <position position="67"/>
    </location>
</feature>
<dbReference type="Gene3D" id="1.20.90.10">
    <property type="entry name" value="Phospholipase A2 domain"/>
    <property type="match status" value="1"/>
</dbReference>
<feature type="disulfide bond" evidence="9">
    <location>
        <begin position="48"/>
        <end position="64"/>
    </location>
</feature>
<feature type="disulfide bond" evidence="9">
    <location>
        <begin position="63"/>
        <end position="117"/>
    </location>
</feature>
<evidence type="ECO:0000256" key="2">
    <source>
        <dbReference type="ARBA" id="ARBA00007056"/>
    </source>
</evidence>
<dbReference type="GO" id="GO:0005576">
    <property type="term" value="C:extracellular region"/>
    <property type="evidence" value="ECO:0007669"/>
    <property type="project" value="UniProtKB-SubCell"/>
</dbReference>
<dbReference type="PRINTS" id="PR00389">
    <property type="entry name" value="PHPHLIPASEA2"/>
</dbReference>
<keyword evidence="4 9" id="KW-1015">Disulfide bond</keyword>
<dbReference type="Pfam" id="PF00068">
    <property type="entry name" value="Phospholip_A2_1"/>
    <property type="match status" value="1"/>
</dbReference>
<feature type="disulfide bond" evidence="9">
    <location>
        <begin position="79"/>
        <end position="103"/>
    </location>
</feature>
<comment type="cofactor">
    <cofactor evidence="8">
        <name>Ca(2+)</name>
        <dbReference type="ChEBI" id="CHEBI:29108"/>
    </cofactor>
    <text evidence="8">Binds 1 Ca(2+) ion per subunit.</text>
</comment>
<evidence type="ECO:0000313" key="14">
    <source>
        <dbReference type="Proteomes" id="UP000694425"/>
    </source>
</evidence>
<feature type="disulfide bond" evidence="9">
    <location>
        <begin position="70"/>
        <end position="110"/>
    </location>
</feature>
<feature type="chain" id="PRO_5034827381" description="Phospholipase A2" evidence="11">
    <location>
        <begin position="21"/>
        <end position="137"/>
    </location>
</feature>
<comment type="catalytic activity">
    <reaction evidence="5">
        <text>1-hexadecanoyl-2-(9Z-octadecenoyl)-sn-glycero-3-phosphocholine + H2O = 1-hexadecanoyl-sn-glycero-3-phosphocholine + (9Z)-octadecenoate + H(+)</text>
        <dbReference type="Rhea" id="RHEA:38779"/>
        <dbReference type="ChEBI" id="CHEBI:15377"/>
        <dbReference type="ChEBI" id="CHEBI:15378"/>
        <dbReference type="ChEBI" id="CHEBI:30823"/>
        <dbReference type="ChEBI" id="CHEBI:72998"/>
        <dbReference type="ChEBI" id="CHEBI:73001"/>
    </reaction>
    <physiologicalReaction direction="left-to-right" evidence="5">
        <dbReference type="Rhea" id="RHEA:38780"/>
    </physiologicalReaction>
</comment>
<dbReference type="InterPro" id="IPR036444">
    <property type="entry name" value="PLipase_A2_dom_sf"/>
</dbReference>
<dbReference type="GO" id="GO:0005543">
    <property type="term" value="F:phospholipid binding"/>
    <property type="evidence" value="ECO:0007669"/>
    <property type="project" value="TreeGrafter"/>
</dbReference>
<comment type="catalytic activity">
    <reaction evidence="11">
        <text>a 1,2-diacyl-sn-glycero-3-phosphocholine + H2O = a 1-acyl-sn-glycero-3-phosphocholine + a fatty acid + H(+)</text>
        <dbReference type="Rhea" id="RHEA:15801"/>
        <dbReference type="ChEBI" id="CHEBI:15377"/>
        <dbReference type="ChEBI" id="CHEBI:15378"/>
        <dbReference type="ChEBI" id="CHEBI:28868"/>
        <dbReference type="ChEBI" id="CHEBI:57643"/>
        <dbReference type="ChEBI" id="CHEBI:58168"/>
        <dbReference type="EC" id="3.1.1.4"/>
    </reaction>
</comment>
<evidence type="ECO:0000256" key="9">
    <source>
        <dbReference type="PIRSR" id="PIRSR601211-3"/>
    </source>
</evidence>
<evidence type="ECO:0000259" key="12">
    <source>
        <dbReference type="SMART" id="SM00085"/>
    </source>
</evidence>
<feature type="binding site" evidence="8">
    <location>
        <position position="49"/>
    </location>
    <ligand>
        <name>Ca(2+)</name>
        <dbReference type="ChEBI" id="CHEBI:29108"/>
    </ligand>
</feature>
<dbReference type="SMART" id="SM00085">
    <property type="entry name" value="PA2c"/>
    <property type="match status" value="1"/>
</dbReference>
<name>A0A8C7B6C7_NEOVI</name>
<dbReference type="GO" id="GO:0047499">
    <property type="term" value="F:calcium-independent phospholipase A2 activity"/>
    <property type="evidence" value="ECO:0007669"/>
    <property type="project" value="Ensembl"/>
</dbReference>
<dbReference type="PANTHER" id="PTHR11716:SF10">
    <property type="entry name" value="PHOSPHOLIPASE A2 GROUP V"/>
    <property type="match status" value="1"/>
</dbReference>
<feature type="disulfide bond" evidence="9">
    <location>
        <begin position="97"/>
        <end position="108"/>
    </location>
</feature>
<feature type="binding site" evidence="8">
    <location>
        <position position="51"/>
    </location>
    <ligand>
        <name>Ca(2+)</name>
        <dbReference type="ChEBI" id="CHEBI:29108"/>
    </ligand>
</feature>
<evidence type="ECO:0000256" key="1">
    <source>
        <dbReference type="ARBA" id="ARBA00004613"/>
    </source>
</evidence>
<dbReference type="FunFam" id="1.20.90.10:FF:000001">
    <property type="entry name" value="Basic phospholipase A2 homolog"/>
    <property type="match status" value="1"/>
</dbReference>
<keyword evidence="11" id="KW-0443">Lipid metabolism</keyword>
<dbReference type="GO" id="GO:0005509">
    <property type="term" value="F:calcium ion binding"/>
    <property type="evidence" value="ECO:0007669"/>
    <property type="project" value="InterPro"/>
</dbReference>
<keyword evidence="8" id="KW-0479">Metal-binding</keyword>
<dbReference type="GO" id="GO:0090265">
    <property type="term" value="P:positive regulation of immune complex clearance by monocytes and macrophages"/>
    <property type="evidence" value="ECO:0007669"/>
    <property type="project" value="Ensembl"/>
</dbReference>
<dbReference type="GO" id="GO:0050482">
    <property type="term" value="P:arachidonate secretion"/>
    <property type="evidence" value="ECO:0007669"/>
    <property type="project" value="InterPro"/>
</dbReference>
<evidence type="ECO:0000256" key="11">
    <source>
        <dbReference type="RuleBase" id="RU361236"/>
    </source>
</evidence>
<keyword evidence="11" id="KW-0732">Signal</keyword>
<evidence type="ECO:0000256" key="4">
    <source>
        <dbReference type="ARBA" id="ARBA00023157"/>
    </source>
</evidence>
<evidence type="ECO:0000256" key="10">
    <source>
        <dbReference type="RuleBase" id="RU003654"/>
    </source>
</evidence>
<feature type="domain" description="Phospholipase A2-like central" evidence="12">
    <location>
        <begin position="21"/>
        <end position="137"/>
    </location>
</feature>
<reference evidence="13" key="2">
    <citation type="submission" date="2025-09" db="UniProtKB">
        <authorList>
            <consortium name="Ensembl"/>
        </authorList>
    </citation>
    <scope>IDENTIFICATION</scope>
</reference>
<dbReference type="GO" id="GO:0042130">
    <property type="term" value="P:negative regulation of T cell proliferation"/>
    <property type="evidence" value="ECO:0007669"/>
    <property type="project" value="TreeGrafter"/>
</dbReference>
<evidence type="ECO:0000256" key="3">
    <source>
        <dbReference type="ARBA" id="ARBA00022525"/>
    </source>
</evidence>
<evidence type="ECO:0000256" key="6">
    <source>
        <dbReference type="ARBA" id="ARBA00049039"/>
    </source>
</evidence>
<dbReference type="InterPro" id="IPR001211">
    <property type="entry name" value="PLA2"/>
</dbReference>
<evidence type="ECO:0000256" key="8">
    <source>
        <dbReference type="PIRSR" id="PIRSR601211-2"/>
    </source>
</evidence>
<dbReference type="GO" id="GO:0034638">
    <property type="term" value="P:phosphatidylcholine catabolic process"/>
    <property type="evidence" value="ECO:0007669"/>
    <property type="project" value="Ensembl"/>
</dbReference>
<dbReference type="GO" id="GO:0047498">
    <property type="term" value="F:calcium-dependent phospholipase A2 activity"/>
    <property type="evidence" value="ECO:0007669"/>
    <property type="project" value="TreeGrafter"/>
</dbReference>
<dbReference type="InterPro" id="IPR016090">
    <property type="entry name" value="PLA2-like_dom"/>
</dbReference>
<keyword evidence="8 11" id="KW-0106">Calcium</keyword>
<feature type="active site" evidence="7">
    <location>
        <position position="111"/>
    </location>
</feature>
<dbReference type="CDD" id="cd00125">
    <property type="entry name" value="PLA2c"/>
    <property type="match status" value="1"/>
</dbReference>
<comment type="similarity">
    <text evidence="2 10">Belongs to the phospholipase A2 family.</text>
</comment>
<comment type="subcellular location">
    <subcellularLocation>
        <location evidence="1 11">Secreted</location>
    </subcellularLocation>
</comment>
<feature type="binding site" evidence="8">
    <location>
        <position position="47"/>
    </location>
    <ligand>
        <name>Ca(2+)</name>
        <dbReference type="ChEBI" id="CHEBI:29108"/>
    </ligand>
</feature>
<comment type="catalytic activity">
    <reaction evidence="6">
        <text>1-hexadecanoyl-2-(9Z,12Z-octadecadienoyl)-sn-glycero-3-phosphoethanolamine + H2O = 1-hexadecanoyl-sn-glycero-3-phosphoethanolamine + (9Z,12Z)-octadecadienoate + H(+)</text>
        <dbReference type="Rhea" id="RHEA:40815"/>
        <dbReference type="ChEBI" id="CHEBI:15377"/>
        <dbReference type="ChEBI" id="CHEBI:15378"/>
        <dbReference type="ChEBI" id="CHEBI:30245"/>
        <dbReference type="ChEBI" id="CHEBI:73004"/>
        <dbReference type="ChEBI" id="CHEBI:73008"/>
    </reaction>
    <physiologicalReaction direction="left-to-right" evidence="6">
        <dbReference type="Rhea" id="RHEA:40816"/>
    </physiologicalReaction>
</comment>
<reference evidence="13" key="1">
    <citation type="submission" date="2025-08" db="UniProtKB">
        <authorList>
            <consortium name="Ensembl"/>
        </authorList>
    </citation>
    <scope>IDENTIFICATION</scope>
</reference>
<feature type="signal peptide" evidence="11">
    <location>
        <begin position="1"/>
        <end position="20"/>
    </location>
</feature>
<dbReference type="GO" id="GO:0019370">
    <property type="term" value="P:leukotriene biosynthetic process"/>
    <property type="evidence" value="ECO:0007669"/>
    <property type="project" value="Ensembl"/>
</dbReference>
<dbReference type="PROSITE" id="PS00118">
    <property type="entry name" value="PA2_HIS"/>
    <property type="match status" value="1"/>
</dbReference>
<dbReference type="SUPFAM" id="SSF48619">
    <property type="entry name" value="Phospholipase A2, PLA2"/>
    <property type="match status" value="1"/>
</dbReference>
<dbReference type="InterPro" id="IPR033113">
    <property type="entry name" value="PLA2_histidine"/>
</dbReference>
<dbReference type="EC" id="3.1.1.4" evidence="11"/>
<keyword evidence="11" id="KW-0378">Hydrolase</keyword>
<accession>A0A8C7B6C7</accession>
<evidence type="ECO:0000256" key="5">
    <source>
        <dbReference type="ARBA" id="ARBA00048699"/>
    </source>
</evidence>
<feature type="binding site" evidence="8">
    <location>
        <position position="68"/>
    </location>
    <ligand>
        <name>Ca(2+)</name>
        <dbReference type="ChEBI" id="CHEBI:29108"/>
    </ligand>
</feature>
<evidence type="ECO:0000256" key="7">
    <source>
        <dbReference type="PIRSR" id="PIRSR601211-1"/>
    </source>
</evidence>
<evidence type="ECO:0000313" key="13">
    <source>
        <dbReference type="Ensembl" id="ENSNVIP00000019369.1"/>
    </source>
</evidence>
<keyword evidence="3 11" id="KW-0964">Secreted</keyword>
<dbReference type="GeneTree" id="ENSGT00940000162222"/>
<organism evidence="13 14">
    <name type="scientific">Neovison vison</name>
    <name type="common">American mink</name>
    <name type="synonym">Mustela vison</name>
    <dbReference type="NCBI Taxonomy" id="452646"/>
    <lineage>
        <taxon>Eukaryota</taxon>
        <taxon>Metazoa</taxon>
        <taxon>Chordata</taxon>
        <taxon>Craniata</taxon>
        <taxon>Vertebrata</taxon>
        <taxon>Euteleostomi</taxon>
        <taxon>Mammalia</taxon>
        <taxon>Eutheria</taxon>
        <taxon>Laurasiatheria</taxon>
        <taxon>Carnivora</taxon>
        <taxon>Caniformia</taxon>
        <taxon>Musteloidea</taxon>
        <taxon>Mustelidae</taxon>
        <taxon>Mustelinae</taxon>
        <taxon>Neogale</taxon>
    </lineage>
</organism>
<sequence>MNGFLPLAWLLICSVPAVPGGLLELKSMIEEVTKKEALTSYGFYGCYCGWGGQGIPRDGTDWCCWAHDYCYGWLEEKGCQIRTQPYTYTFAHGRVTCGSGSQCQQQLCTCDQKLAYCLKRNLRSYNTFYLRFPKSLC</sequence>
<protein>
    <recommendedName>
        <fullName evidence="11">Phospholipase A2</fullName>
        <ecNumber evidence="11">3.1.1.4</ecNumber>
    </recommendedName>
</protein>